<accession>A0AAN8SED4</accession>
<gene>
    <name evidence="1" type="ORF">RUM43_001443</name>
</gene>
<evidence type="ECO:0000313" key="1">
    <source>
        <dbReference type="EMBL" id="KAK6645167.1"/>
    </source>
</evidence>
<evidence type="ECO:0000313" key="2">
    <source>
        <dbReference type="Proteomes" id="UP001372834"/>
    </source>
</evidence>
<dbReference type="Proteomes" id="UP001372834">
    <property type="component" value="Unassembled WGS sequence"/>
</dbReference>
<organism evidence="1 2">
    <name type="scientific">Polyplax serrata</name>
    <name type="common">Common mouse louse</name>
    <dbReference type="NCBI Taxonomy" id="468196"/>
    <lineage>
        <taxon>Eukaryota</taxon>
        <taxon>Metazoa</taxon>
        <taxon>Ecdysozoa</taxon>
        <taxon>Arthropoda</taxon>
        <taxon>Hexapoda</taxon>
        <taxon>Insecta</taxon>
        <taxon>Pterygota</taxon>
        <taxon>Neoptera</taxon>
        <taxon>Paraneoptera</taxon>
        <taxon>Psocodea</taxon>
        <taxon>Troctomorpha</taxon>
        <taxon>Phthiraptera</taxon>
        <taxon>Anoplura</taxon>
        <taxon>Polyplacidae</taxon>
        <taxon>Polyplax</taxon>
    </lineage>
</organism>
<proteinExistence type="predicted"/>
<name>A0AAN8SED4_POLSC</name>
<sequence length="130" mass="14754">MPVPEPKLTNPTVGTPVPSNVDDFIGERERDMPLVGSTTSFEFSSFSEKQFDIRTHLRYNFKSRGGCYNLAITHQSRNELKTRSLIFLDDLQFRTKGPAEGREEYSSWLKTQVTKTLSPGNVALTLLKKL</sequence>
<reference evidence="1 2" key="1">
    <citation type="submission" date="2023-10" db="EMBL/GenBank/DDBJ databases">
        <title>Genomes of two closely related lineages of the louse Polyplax serrata with different host specificities.</title>
        <authorList>
            <person name="Martinu J."/>
            <person name="Tarabai H."/>
            <person name="Stefka J."/>
            <person name="Hypsa V."/>
        </authorList>
    </citation>
    <scope>NUCLEOTIDE SEQUENCE [LARGE SCALE GENOMIC DNA]</scope>
    <source>
        <strain evidence="1">HR10_N</strain>
    </source>
</reference>
<dbReference type="EMBL" id="JAWJWE010000001">
    <property type="protein sequence ID" value="KAK6645167.1"/>
    <property type="molecule type" value="Genomic_DNA"/>
</dbReference>
<protein>
    <submittedName>
        <fullName evidence="1">Uncharacterized protein</fullName>
    </submittedName>
</protein>
<comment type="caution">
    <text evidence="1">The sequence shown here is derived from an EMBL/GenBank/DDBJ whole genome shotgun (WGS) entry which is preliminary data.</text>
</comment>
<dbReference type="AlphaFoldDB" id="A0AAN8SED4"/>